<evidence type="ECO:0000256" key="3">
    <source>
        <dbReference type="ARBA" id="ARBA00022485"/>
    </source>
</evidence>
<feature type="domain" description="NADH:ubiquinone oxidoreductase-like 20kDa subunit" evidence="8">
    <location>
        <begin position="21"/>
        <end position="131"/>
    </location>
</feature>
<evidence type="ECO:0000256" key="7">
    <source>
        <dbReference type="SAM" id="Phobius"/>
    </source>
</evidence>
<evidence type="ECO:0000259" key="8">
    <source>
        <dbReference type="Pfam" id="PF01058"/>
    </source>
</evidence>
<dbReference type="GO" id="GO:0046872">
    <property type="term" value="F:metal ion binding"/>
    <property type="evidence" value="ECO:0007669"/>
    <property type="project" value="UniProtKB-KW"/>
</dbReference>
<dbReference type="InterPro" id="IPR006137">
    <property type="entry name" value="NADH_UbQ_OxRdtase-like_20kDa"/>
</dbReference>
<sequence length="137" mass="14724">MSKLWALKKSIWVFHLCSGSCNNCDIEILDCLTPKFDLERFGIILTGSIRHADVILASGAITRKALPRIKRVYEQMPSPKIVIAIGGCACSCGIFAGSYNIVGPFDEVIPVTAYVPGCPPKPEAMIDGVVKVISSLG</sequence>
<reference evidence="9" key="1">
    <citation type="journal article" date="2015" name="Nature">
        <title>Complex archaea that bridge the gap between prokaryotes and eukaryotes.</title>
        <authorList>
            <person name="Spang A."/>
            <person name="Saw J.H."/>
            <person name="Jorgensen S.L."/>
            <person name="Zaremba-Niedzwiedzka K."/>
            <person name="Martijn J."/>
            <person name="Lind A.E."/>
            <person name="van Eijk R."/>
            <person name="Schleper C."/>
            <person name="Guy L."/>
            <person name="Ettema T.J."/>
        </authorList>
    </citation>
    <scope>NUCLEOTIDE SEQUENCE</scope>
</reference>
<dbReference type="NCBIfam" id="NF005012">
    <property type="entry name" value="PRK06411.1"/>
    <property type="match status" value="1"/>
</dbReference>
<keyword evidence="5" id="KW-0408">Iron</keyword>
<evidence type="ECO:0000256" key="6">
    <source>
        <dbReference type="ARBA" id="ARBA00023014"/>
    </source>
</evidence>
<dbReference type="InterPro" id="IPR052375">
    <property type="entry name" value="Complex_I_20kDa-like"/>
</dbReference>
<keyword evidence="7" id="KW-0472">Membrane</keyword>
<dbReference type="EMBL" id="LAZR01045845">
    <property type="protein sequence ID" value="KKK97901.1"/>
    <property type="molecule type" value="Genomic_DNA"/>
</dbReference>
<keyword evidence="3" id="KW-0004">4Fe-4S</keyword>
<keyword evidence="7" id="KW-1133">Transmembrane helix</keyword>
<keyword evidence="7" id="KW-0812">Transmembrane</keyword>
<comment type="similarity">
    <text evidence="2">Belongs to the complex I 20 kDa subunit family.</text>
</comment>
<comment type="caution">
    <text evidence="9">The sequence shown here is derived from an EMBL/GenBank/DDBJ whole genome shotgun (WGS) entry which is preliminary data.</text>
</comment>
<evidence type="ECO:0000256" key="2">
    <source>
        <dbReference type="ARBA" id="ARBA00009173"/>
    </source>
</evidence>
<dbReference type="PANTHER" id="PTHR42989">
    <property type="entry name" value="HYDROGENASE-4 COMPONENT I"/>
    <property type="match status" value="1"/>
</dbReference>
<keyword evidence="4" id="KW-0479">Metal-binding</keyword>
<protein>
    <recommendedName>
        <fullName evidence="8">NADH:ubiquinone oxidoreductase-like 20kDa subunit domain-containing protein</fullName>
    </recommendedName>
</protein>
<evidence type="ECO:0000313" key="9">
    <source>
        <dbReference type="EMBL" id="KKK97901.1"/>
    </source>
</evidence>
<accession>A0A0F9CMQ2</accession>
<name>A0A0F9CMQ2_9ZZZZ</name>
<keyword evidence="6" id="KW-0411">Iron-sulfur</keyword>
<evidence type="ECO:0000256" key="5">
    <source>
        <dbReference type="ARBA" id="ARBA00023004"/>
    </source>
</evidence>
<dbReference type="PANTHER" id="PTHR42989:SF1">
    <property type="entry name" value="FORMATE HYDROGENLYASE SUBUNIT 7-RELATED"/>
    <property type="match status" value="1"/>
</dbReference>
<dbReference type="GO" id="GO:0051539">
    <property type="term" value="F:4 iron, 4 sulfur cluster binding"/>
    <property type="evidence" value="ECO:0007669"/>
    <property type="project" value="UniProtKB-KW"/>
</dbReference>
<feature type="transmembrane region" description="Helical" evidence="7">
    <location>
        <begin position="81"/>
        <end position="102"/>
    </location>
</feature>
<dbReference type="SUPFAM" id="SSF56770">
    <property type="entry name" value="HydA/Nqo6-like"/>
    <property type="match status" value="1"/>
</dbReference>
<dbReference type="Gene3D" id="3.40.50.12280">
    <property type="match status" value="1"/>
</dbReference>
<evidence type="ECO:0000256" key="4">
    <source>
        <dbReference type="ARBA" id="ARBA00022723"/>
    </source>
</evidence>
<organism evidence="9">
    <name type="scientific">marine sediment metagenome</name>
    <dbReference type="NCBI Taxonomy" id="412755"/>
    <lineage>
        <taxon>unclassified sequences</taxon>
        <taxon>metagenomes</taxon>
        <taxon>ecological metagenomes</taxon>
    </lineage>
</organism>
<dbReference type="AlphaFoldDB" id="A0A0F9CMQ2"/>
<comment type="cofactor">
    <cofactor evidence="1">
        <name>[4Fe-4S] cluster</name>
        <dbReference type="ChEBI" id="CHEBI:49883"/>
    </cofactor>
</comment>
<proteinExistence type="inferred from homology"/>
<gene>
    <name evidence="9" type="ORF">LCGC14_2648120</name>
</gene>
<dbReference type="Pfam" id="PF01058">
    <property type="entry name" value="Oxidored_q6"/>
    <property type="match status" value="1"/>
</dbReference>
<evidence type="ECO:0000256" key="1">
    <source>
        <dbReference type="ARBA" id="ARBA00001966"/>
    </source>
</evidence>